<evidence type="ECO:0000256" key="1">
    <source>
        <dbReference type="ARBA" id="ARBA00022729"/>
    </source>
</evidence>
<dbReference type="PANTHER" id="PTHR43649">
    <property type="entry name" value="ARABINOSE-BINDING PROTEIN-RELATED"/>
    <property type="match status" value="1"/>
</dbReference>
<dbReference type="PANTHER" id="PTHR43649:SF33">
    <property type="entry name" value="POLYGALACTURONAN_RHAMNOGALACTURONAN-BINDING PROTEIN YTCQ"/>
    <property type="match status" value="1"/>
</dbReference>
<reference evidence="2 3" key="1">
    <citation type="submission" date="2018-03" db="EMBL/GenBank/DDBJ databases">
        <title>Bacteriophage NCPPB3778 and a type I-E CRISPR drive the evolution of the US Biological Select Agent, Rathayibacter toxicus.</title>
        <authorList>
            <person name="Davis E.W.II."/>
            <person name="Tabima J.F."/>
            <person name="Weisberg A.J."/>
            <person name="Dantas Lopes L."/>
            <person name="Wiseman M.S."/>
            <person name="Wiseman M.S."/>
            <person name="Pupko T."/>
            <person name="Belcher M.S."/>
            <person name="Sechler A.J."/>
            <person name="Tancos M.A."/>
            <person name="Schroeder B.K."/>
            <person name="Murray T.D."/>
            <person name="Luster D.G."/>
            <person name="Schneider W.L."/>
            <person name="Rogers E."/>
            <person name="Andreote F.D."/>
            <person name="Grunwald N.J."/>
            <person name="Putnam M.L."/>
            <person name="Chang J.H."/>
        </authorList>
    </citation>
    <scope>NUCLEOTIDE SEQUENCE [LARGE SCALE GENOMIC DNA]</scope>
    <source>
        <strain evidence="2 3">DSM 15932</strain>
    </source>
</reference>
<organism evidence="2 3">
    <name type="scientific">Rathayibacter festucae DSM 15932</name>
    <dbReference type="NCBI Taxonomy" id="1328866"/>
    <lineage>
        <taxon>Bacteria</taxon>
        <taxon>Bacillati</taxon>
        <taxon>Actinomycetota</taxon>
        <taxon>Actinomycetes</taxon>
        <taxon>Micrococcales</taxon>
        <taxon>Microbacteriaceae</taxon>
        <taxon>Rathayibacter</taxon>
    </lineage>
</organism>
<evidence type="ECO:0000313" key="2">
    <source>
        <dbReference type="EMBL" id="AZZ51750.1"/>
    </source>
</evidence>
<dbReference type="KEGG" id="rfs:C1I64_06600"/>
<dbReference type="InterPro" id="IPR050490">
    <property type="entry name" value="Bact_solute-bd_prot1"/>
</dbReference>
<keyword evidence="1" id="KW-0732">Signal</keyword>
<sequence>MEGNTLFSRTQHGRVAARRKHLLLGAVLTTAIIGLTGCTGESPEADRKVIRIFGEQGAQIDLNTNSFTKVLEDEFDVDIQFETTSYGASEAAEARQISLAGGDLPEAYMLVPWASQFSRAELQRYGDQGLLVQLNDLIDENGPNIKAALDAEPGFKELTETPDGKIWGLPQWNDCYHCSYPYKFWINTDWLDTLGLAAPTTPDEFFAVMQAFKTQDPNGNGQADEIPLTGSTQQSLVPYIMNAFIYNAFNTGSGANGQPVSLGLDGDTVQLQTMQDGWRDGLKFLRKLWDAGLIDPATFSQGGDQMTATGNAAQGVLIGGFTAIHPGFAVTIGQEDGRDTQYDLLPPLTGPGGQNATFLLPSVPGATFVVTKAADEVEQKVIVEMMDYLFSPEGHVRGEFGEEGIGWRAPEEGEIALDQSLEPSLVDTKMDESNEADYNGNWGPMAQVFDTAEFRASQVQPLDIYTEAGFERRLFEATDQYAGKESDAMFPYWNIWVPSEDASELSTLTANVESSVATATAEFVTGVRDPESDADWQSYLDALTSLGADRYAEIWQSAYDQ</sequence>
<dbReference type="AlphaFoldDB" id="A0A3Q9URT6"/>
<dbReference type="Proteomes" id="UP000285317">
    <property type="component" value="Chromosome"/>
</dbReference>
<evidence type="ECO:0000313" key="3">
    <source>
        <dbReference type="Proteomes" id="UP000285317"/>
    </source>
</evidence>
<accession>A0A3Q9URT6</accession>
<dbReference type="EMBL" id="CP028137">
    <property type="protein sequence ID" value="AZZ51750.1"/>
    <property type="molecule type" value="Genomic_DNA"/>
</dbReference>
<protein>
    <submittedName>
        <fullName evidence="2">ABC transporter substrate-binding protein</fullName>
    </submittedName>
</protein>
<dbReference type="Gene3D" id="3.40.190.10">
    <property type="entry name" value="Periplasmic binding protein-like II"/>
    <property type="match status" value="2"/>
</dbReference>
<name>A0A3Q9URT6_9MICO</name>
<proteinExistence type="predicted"/>
<dbReference type="SUPFAM" id="SSF53850">
    <property type="entry name" value="Periplasmic binding protein-like II"/>
    <property type="match status" value="1"/>
</dbReference>
<gene>
    <name evidence="2" type="ORF">C1I64_06600</name>
</gene>